<proteinExistence type="predicted"/>
<dbReference type="AlphaFoldDB" id="A0A3A1YTQ1"/>
<dbReference type="EMBL" id="NQYH01000005">
    <property type="protein sequence ID" value="RIY41025.1"/>
    <property type="molecule type" value="Genomic_DNA"/>
</dbReference>
<comment type="caution">
    <text evidence="2">The sequence shown here is derived from an EMBL/GenBank/DDBJ whole genome shotgun (WGS) entry which is preliminary data.</text>
</comment>
<keyword evidence="1" id="KW-0812">Transmembrane</keyword>
<dbReference type="InterPro" id="IPR046638">
    <property type="entry name" value="DUF6750"/>
</dbReference>
<protein>
    <submittedName>
        <fullName evidence="2">Uncharacterized protein</fullName>
    </submittedName>
</protein>
<evidence type="ECO:0000256" key="1">
    <source>
        <dbReference type="SAM" id="Phobius"/>
    </source>
</evidence>
<keyword evidence="1" id="KW-1133">Transmembrane helix</keyword>
<reference evidence="2 3" key="1">
    <citation type="submission" date="2017-08" db="EMBL/GenBank/DDBJ databases">
        <title>Pusillimonas indicus sp. nov., a member of the family Alcaligenaceae isolated from surface seawater.</title>
        <authorList>
            <person name="Li J."/>
        </authorList>
    </citation>
    <scope>NUCLEOTIDE SEQUENCE [LARGE SCALE GENOMIC DNA]</scope>
    <source>
        <strain evidence="2 3">L52-1-41</strain>
    </source>
</reference>
<dbReference type="Pfam" id="PF20535">
    <property type="entry name" value="DUF6750"/>
    <property type="match status" value="1"/>
</dbReference>
<evidence type="ECO:0000313" key="2">
    <source>
        <dbReference type="EMBL" id="RIY41025.1"/>
    </source>
</evidence>
<feature type="transmembrane region" description="Helical" evidence="1">
    <location>
        <begin position="65"/>
        <end position="86"/>
    </location>
</feature>
<evidence type="ECO:0000313" key="3">
    <source>
        <dbReference type="Proteomes" id="UP000266206"/>
    </source>
</evidence>
<keyword evidence="1" id="KW-0472">Membrane</keyword>
<feature type="transmembrane region" description="Helical" evidence="1">
    <location>
        <begin position="98"/>
        <end position="121"/>
    </location>
</feature>
<dbReference type="Proteomes" id="UP000266206">
    <property type="component" value="Unassembled WGS sequence"/>
</dbReference>
<sequence length="137" mass="14027">MIKHTVEYVQAAVGCASASWAKQRSVRAALVALLGASIWSAPAGAQGIPGMLQGVSEAVTAGIDFVILLALFIGIAAILYGLKLIWDKSNDRADVKTGSIVMSLVGGALLCVIWLVVTVLVETAGGSAGDIGRAAQY</sequence>
<organism evidence="2 3">
    <name type="scientific">Neopusillimonas maritima</name>
    <dbReference type="NCBI Taxonomy" id="2026239"/>
    <lineage>
        <taxon>Bacteria</taxon>
        <taxon>Pseudomonadati</taxon>
        <taxon>Pseudomonadota</taxon>
        <taxon>Betaproteobacteria</taxon>
        <taxon>Burkholderiales</taxon>
        <taxon>Alcaligenaceae</taxon>
        <taxon>Neopusillimonas</taxon>
    </lineage>
</organism>
<name>A0A3A1YTQ1_9BURK</name>
<accession>A0A3A1YTQ1</accession>
<feature type="transmembrane region" description="Helical" evidence="1">
    <location>
        <begin position="26"/>
        <end position="45"/>
    </location>
</feature>
<gene>
    <name evidence="2" type="ORF">CJP73_07715</name>
</gene>